<protein>
    <recommendedName>
        <fullName evidence="1">Aminoglycoside phosphotransferase domain-containing protein</fullName>
    </recommendedName>
</protein>
<dbReference type="Pfam" id="PF01636">
    <property type="entry name" value="APH"/>
    <property type="match status" value="1"/>
</dbReference>
<organism evidence="2 3">
    <name type="scientific">Asanoa siamensis</name>
    <dbReference type="NCBI Taxonomy" id="926357"/>
    <lineage>
        <taxon>Bacteria</taxon>
        <taxon>Bacillati</taxon>
        <taxon>Actinomycetota</taxon>
        <taxon>Actinomycetes</taxon>
        <taxon>Micromonosporales</taxon>
        <taxon>Micromonosporaceae</taxon>
        <taxon>Asanoa</taxon>
    </lineage>
</organism>
<feature type="domain" description="Aminoglycoside phosphotransferase" evidence="1">
    <location>
        <begin position="25"/>
        <end position="236"/>
    </location>
</feature>
<gene>
    <name evidence="2" type="ORF">Asi02nite_28710</name>
</gene>
<evidence type="ECO:0000259" key="1">
    <source>
        <dbReference type="Pfam" id="PF01636"/>
    </source>
</evidence>
<dbReference type="RefSeq" id="WP_203713249.1">
    <property type="nucleotide sequence ID" value="NZ_BONE01000020.1"/>
</dbReference>
<dbReference type="InterPro" id="IPR051678">
    <property type="entry name" value="AGP_Transferase"/>
</dbReference>
<dbReference type="SUPFAM" id="SSF56112">
    <property type="entry name" value="Protein kinase-like (PK-like)"/>
    <property type="match status" value="1"/>
</dbReference>
<accession>A0ABQ4CPY3</accession>
<evidence type="ECO:0000313" key="2">
    <source>
        <dbReference type="EMBL" id="GIF73353.1"/>
    </source>
</evidence>
<dbReference type="Gene3D" id="3.90.1200.10">
    <property type="match status" value="1"/>
</dbReference>
<name>A0ABQ4CPY3_9ACTN</name>
<dbReference type="InterPro" id="IPR002575">
    <property type="entry name" value="Aminoglycoside_PTrfase"/>
</dbReference>
<proteinExistence type="predicted"/>
<evidence type="ECO:0000313" key="3">
    <source>
        <dbReference type="Proteomes" id="UP000604117"/>
    </source>
</evidence>
<keyword evidence="3" id="KW-1185">Reference proteome</keyword>
<dbReference type="Proteomes" id="UP000604117">
    <property type="component" value="Unassembled WGS sequence"/>
</dbReference>
<comment type="caution">
    <text evidence="2">The sequence shown here is derived from an EMBL/GenBank/DDBJ whole genome shotgun (WGS) entry which is preliminary data.</text>
</comment>
<sequence>MTVRAVRSLHGGESPWWIDLAAPDGSRRAVVLRAPSSRITPDQIATNAVALVVAGSHGLPAPRLLAADLEGTPATLETVVPGSSTWPAVPSIDLLLSAGAAIARVHAVPPSPGLPFRPRPIAVDDFAGDRRAGRLPTTPLLRSADARIQAMRAPDGPVVLVHGDVWPGNTLVRGGIVHALIDWKTAGVGNPGVDLGELRKQVAIGYGDAAPGHVLAGWERAGGRPAEDVPYWDAVAALNTPTVLYSPTATLRRDAFLRRAIAEC</sequence>
<dbReference type="EMBL" id="BONE01000020">
    <property type="protein sequence ID" value="GIF73353.1"/>
    <property type="molecule type" value="Genomic_DNA"/>
</dbReference>
<dbReference type="InterPro" id="IPR011009">
    <property type="entry name" value="Kinase-like_dom_sf"/>
</dbReference>
<dbReference type="PANTHER" id="PTHR21310">
    <property type="entry name" value="AMINOGLYCOSIDE PHOSPHOTRANSFERASE-RELATED-RELATED"/>
    <property type="match status" value="1"/>
</dbReference>
<reference evidence="2 3" key="1">
    <citation type="submission" date="2021-01" db="EMBL/GenBank/DDBJ databases">
        <title>Whole genome shotgun sequence of Asanoa siamensis NBRC 107932.</title>
        <authorList>
            <person name="Komaki H."/>
            <person name="Tamura T."/>
        </authorList>
    </citation>
    <scope>NUCLEOTIDE SEQUENCE [LARGE SCALE GENOMIC DNA]</scope>
    <source>
        <strain evidence="2 3">NBRC 107932</strain>
    </source>
</reference>